<feature type="chain" id="PRO_5045969218" evidence="1">
    <location>
        <begin position="26"/>
        <end position="266"/>
    </location>
</feature>
<accession>A0ABW5E2L7</accession>
<reference evidence="4" key="1">
    <citation type="journal article" date="2019" name="Int. J. Syst. Evol. Microbiol.">
        <title>The Global Catalogue of Microorganisms (GCM) 10K type strain sequencing project: providing services to taxonomists for standard genome sequencing and annotation.</title>
        <authorList>
            <consortium name="The Broad Institute Genomics Platform"/>
            <consortium name="The Broad Institute Genome Sequencing Center for Infectious Disease"/>
            <person name="Wu L."/>
            <person name="Ma J."/>
        </authorList>
    </citation>
    <scope>NUCLEOTIDE SEQUENCE [LARGE SCALE GENOMIC DNA]</scope>
    <source>
        <strain evidence="4">JCM 16545</strain>
    </source>
</reference>
<keyword evidence="1" id="KW-0732">Signal</keyword>
<feature type="domain" description="Ice-binding protein C-terminal" evidence="2">
    <location>
        <begin position="243"/>
        <end position="266"/>
    </location>
</feature>
<dbReference type="InterPro" id="IPR013424">
    <property type="entry name" value="Ice-binding_C"/>
</dbReference>
<dbReference type="NCBIfam" id="TIGR02595">
    <property type="entry name" value="PEP_CTERM"/>
    <property type="match status" value="1"/>
</dbReference>
<name>A0ABW5E2L7_9BACT</name>
<gene>
    <name evidence="3" type="ORF">ACFSQZ_01235</name>
</gene>
<proteinExistence type="predicted"/>
<evidence type="ECO:0000256" key="1">
    <source>
        <dbReference type="SAM" id="SignalP"/>
    </source>
</evidence>
<dbReference type="Proteomes" id="UP001597297">
    <property type="component" value="Unassembled WGS sequence"/>
</dbReference>
<feature type="signal peptide" evidence="1">
    <location>
        <begin position="1"/>
        <end position="25"/>
    </location>
</feature>
<evidence type="ECO:0000313" key="4">
    <source>
        <dbReference type="Proteomes" id="UP001597297"/>
    </source>
</evidence>
<organism evidence="3 4">
    <name type="scientific">Rubritalea spongiae</name>
    <dbReference type="NCBI Taxonomy" id="430797"/>
    <lineage>
        <taxon>Bacteria</taxon>
        <taxon>Pseudomonadati</taxon>
        <taxon>Verrucomicrobiota</taxon>
        <taxon>Verrucomicrobiia</taxon>
        <taxon>Verrucomicrobiales</taxon>
        <taxon>Rubritaleaceae</taxon>
        <taxon>Rubritalea</taxon>
    </lineage>
</organism>
<keyword evidence="4" id="KW-1185">Reference proteome</keyword>
<dbReference type="Pfam" id="PF07589">
    <property type="entry name" value="PEP-CTERM"/>
    <property type="match status" value="1"/>
</dbReference>
<evidence type="ECO:0000313" key="3">
    <source>
        <dbReference type="EMBL" id="MFD2275080.1"/>
    </source>
</evidence>
<dbReference type="EMBL" id="JBHUJC010000001">
    <property type="protein sequence ID" value="MFD2275080.1"/>
    <property type="molecule type" value="Genomic_DNA"/>
</dbReference>
<evidence type="ECO:0000259" key="2">
    <source>
        <dbReference type="Pfam" id="PF07589"/>
    </source>
</evidence>
<protein>
    <submittedName>
        <fullName evidence="3">PEP-CTERM sorting domain-containing protein</fullName>
    </submittedName>
</protein>
<dbReference type="RefSeq" id="WP_377095879.1">
    <property type="nucleotide sequence ID" value="NZ_JBHSJM010000001.1"/>
</dbReference>
<sequence length="266" mass="26342">MKLLHKKYTSITVVGLLASIATSNAAAIAISGNQILAGQGNSGELVGTNNATAIQVRNGYALTVEDAAVVNLTSGINISQGVNGSGASITQLGTSDVNVGGNLSLSGNATGGTSSYTMSGGTLDITGDFNSGANYAATFAIVGNSAAVNVGGVLNANTDSLFDFTFGATGMNAINVTGVMSIFSGSELSIDGSSYTGGAGTINLFSYGSAGTADEFAETISGFSGYNTDVVYGATGVDLVLSAVPEPSSSVLLCGGLGLLALRRRR</sequence>
<comment type="caution">
    <text evidence="3">The sequence shown here is derived from an EMBL/GenBank/DDBJ whole genome shotgun (WGS) entry which is preliminary data.</text>
</comment>